<dbReference type="Gene3D" id="2.100.10.30">
    <property type="entry name" value="Jacalin-like lectin domain"/>
    <property type="match status" value="1"/>
</dbReference>
<sequence length="1134" mass="124564">MSLLLAPYNNGMRLGQGFNSYTQQICVDDAVVMNPERAENVVTNDGVTMRILAQKMKKASVWRQMVEYVVNGELADGDTEPDPNQRPPSGEDSATETADPEYEEDNDEDVTERSNLVKEEVERQARLALLKSQAPASNPDGTIADAEQPSQTTNGDTKPGDMTNEQVTEELEKEKQHAAETNKKLTVSRETSIKADAKKMMSKVENAKEELDKKTQAFNEKVAARSTGMGKSKRLTWSMEKSIGTSQIVSYSSRFIDKLSEVADDMSASAALAIKTGSFGGSGSGAFIDTDKFHSSDIKLYLSCKVINQSVNFKDSLEYNPIRSVSEANQELFTKVFGDSFISGFLEGGELNAVVLIKILNDVKRKDIMAEAQVALTKGLEIDGQGNIALAKANIAMNTEVSINVRWSGGGSIKSYNEEWTIDSLMAAANRFPYLVSQFPQRTYAILTKYESLRSFVSLKPKKLSPIKYENAAIYTNMLMDSYLEYKTLFKQLANDIRAVQSGEKRFKAEVPTTDVDGKKQVPVLSKSLTDAKLVRFEASLEGLDLARREIRNQMNNIVREVDGITKNPAIATMDRGNIYVGPASLRTLIPAVEYKVRKIRSKPMSEKRINNEVDATNAEFSKSDNLETHLFESSQTPLPLSEMEQIKVADLERQNPDLAEITRITPPVGSLTTGSMFCTIDFGLQEPIITEISVGQQAGVLRALSVTYSNGLSVELGDSIDLYTLHEGNDDAITEEAKVLYTLGELSSSELITSASIQVDAVGDEQTLSVVGLVFNTNKGRTLSALCRVSAVEGHSKLHRFEKPITDGYISGFWGRARSPQDASGASEDGGRITRLGLIWTQAVVKETIFDEDQPIECLASGFEPLKTDAKLRVCKFGRRFPGVPQLILGYKGLILEAPSACLTTEKPDVGADQFTYSINADDCIATSSWMVVPELEDVHIQCGEVKVVIDDFEKSETVRFDLPFKEGTSPQVICWLVGFFTSNSSCDISVGVVDADKVKPTHVELKVTDSQGKFDSSASEKRPLTCGSITIGWLAHDRTSIQRDASFLSGTFDLALASTGKQIAPIQYKPPFVNKPTKHFLALSAIKANLNSTSKEGRTFYVQRENVTSEKLELDLEGPPNSVCKGVWISSI</sequence>
<gene>
    <name evidence="3" type="ORF">A4X13_0g4963</name>
</gene>
<dbReference type="SUPFAM" id="SSF51101">
    <property type="entry name" value="Mannose-binding lectins"/>
    <property type="match status" value="1"/>
</dbReference>
<name>A0A177TV90_9BASI</name>
<feature type="compositionally biased region" description="Basic and acidic residues" evidence="2">
    <location>
        <begin position="170"/>
        <end position="183"/>
    </location>
</feature>
<accession>A0A177TV90</accession>
<keyword evidence="4" id="KW-1185">Reference proteome</keyword>
<evidence type="ECO:0000256" key="2">
    <source>
        <dbReference type="SAM" id="MobiDB-lite"/>
    </source>
</evidence>
<protein>
    <submittedName>
        <fullName evidence="3">Uncharacterized protein</fullName>
    </submittedName>
</protein>
<feature type="compositionally biased region" description="Acidic residues" evidence="2">
    <location>
        <begin position="98"/>
        <end position="110"/>
    </location>
</feature>
<dbReference type="Proteomes" id="UP000077521">
    <property type="component" value="Unassembled WGS sequence"/>
</dbReference>
<feature type="region of interest" description="Disordered" evidence="2">
    <location>
        <begin position="73"/>
        <end position="113"/>
    </location>
</feature>
<evidence type="ECO:0000313" key="4">
    <source>
        <dbReference type="Proteomes" id="UP000077521"/>
    </source>
</evidence>
<evidence type="ECO:0000313" key="3">
    <source>
        <dbReference type="EMBL" id="KAE8250067.1"/>
    </source>
</evidence>
<dbReference type="InterPro" id="IPR036404">
    <property type="entry name" value="Jacalin-like_lectin_dom_sf"/>
</dbReference>
<dbReference type="EMBL" id="LWDF02000353">
    <property type="protein sequence ID" value="KAE8250067.1"/>
    <property type="molecule type" value="Genomic_DNA"/>
</dbReference>
<organism evidence="3 4">
    <name type="scientific">Tilletia indica</name>
    <dbReference type="NCBI Taxonomy" id="43049"/>
    <lineage>
        <taxon>Eukaryota</taxon>
        <taxon>Fungi</taxon>
        <taxon>Dikarya</taxon>
        <taxon>Basidiomycota</taxon>
        <taxon>Ustilaginomycotina</taxon>
        <taxon>Exobasidiomycetes</taxon>
        <taxon>Tilletiales</taxon>
        <taxon>Tilletiaceae</taxon>
        <taxon>Tilletia</taxon>
    </lineage>
</organism>
<feature type="coiled-coil region" evidence="1">
    <location>
        <begin position="541"/>
        <end position="568"/>
    </location>
</feature>
<evidence type="ECO:0000256" key="1">
    <source>
        <dbReference type="SAM" id="Coils"/>
    </source>
</evidence>
<proteinExistence type="predicted"/>
<dbReference type="AlphaFoldDB" id="A0A177TV90"/>
<feature type="region of interest" description="Disordered" evidence="2">
    <location>
        <begin position="131"/>
        <end position="190"/>
    </location>
</feature>
<reference evidence="3" key="2">
    <citation type="journal article" date="2019" name="IMA Fungus">
        <title>Genome sequencing and comparison of five Tilletia species to identify candidate genes for the detection of regulated species infecting wheat.</title>
        <authorList>
            <person name="Nguyen H.D.T."/>
            <person name="Sultana T."/>
            <person name="Kesanakurti P."/>
            <person name="Hambleton S."/>
        </authorList>
    </citation>
    <scope>NUCLEOTIDE SEQUENCE</scope>
    <source>
        <strain evidence="3">DAOMC 236416</strain>
    </source>
</reference>
<reference evidence="3" key="1">
    <citation type="submission" date="2016-04" db="EMBL/GenBank/DDBJ databases">
        <authorList>
            <person name="Nguyen H.D."/>
            <person name="Samba Siva P."/>
            <person name="Cullis J."/>
            <person name="Levesque C.A."/>
            <person name="Hambleton S."/>
        </authorList>
    </citation>
    <scope>NUCLEOTIDE SEQUENCE</scope>
    <source>
        <strain evidence="3">DAOMC 236416</strain>
    </source>
</reference>
<keyword evidence="1" id="KW-0175">Coiled coil</keyword>
<comment type="caution">
    <text evidence="3">The sequence shown here is derived from an EMBL/GenBank/DDBJ whole genome shotgun (WGS) entry which is preliminary data.</text>
</comment>